<dbReference type="GO" id="GO:0003677">
    <property type="term" value="F:DNA binding"/>
    <property type="evidence" value="ECO:0007669"/>
    <property type="project" value="UniProtKB-KW"/>
</dbReference>
<gene>
    <name evidence="8" type="ORF">HMPREF1120_08957</name>
</gene>
<dbReference type="InParanoid" id="H6CB70"/>
<dbReference type="PROSITE" id="PS00463">
    <property type="entry name" value="ZN2_CY6_FUNGAL_1"/>
    <property type="match status" value="1"/>
</dbReference>
<sequence>MQRSSSEEESARRRRFRIQSEFGNARQWRSRKNRPCDTCRRRKTACVIEDKPPCLFCRGRGLDCQSTSEPIQRSRPQAFDEDPDDEDEPMTSLEEPPAELSPHNENHVSPQQVSPGGNDSGQVLLSPSTSAEGMDIREWLGNPNPTTPSSIGSRFVDPKVHTLEDGKDLTAHSIGLSAEQDTNLLASFRSVIINETNRVDGDIFQVHPGSTTTGTPPLHFYILRDWFMPYDDRIKDESSQVIESKVGSFGPSLVNLYFKYVHPVYCVVSKVRFLRAYKQDKHSIPASLRGVIYGLGAVYWKQDPTLKGITRPFEQYELFHAAQASLERELEAPNLWNLQACLLMLHEKAAGNGTFETPRTWTLSAQAVACAQMIGLHRDPTDWNIAPWEKSLRKKLWWATYITDMWSSVSHGNPPHIYRTSYTTSNLNMEDLKFDEDVPEELQDMVDITSVSFDVSTAARFLEHVGLTQILHKLLDTAFSDHSYRVGILDPDRQEMRLLEIQSELESWHSLIPQCVTMNYTPNRYSFRNNGPLHLAYFATQVLLFRALMTPASMAAKNNPHSSLRRFFDAAIEQFSAFLAFMNEITPDGLRAFWGRHGRSQLILTGNFLVYLFLLSSSPDQVRETFRLLELFHESLQRLGELVDEDSVGLIRPVALRIDSFFTQAAQIMRSGSTTGSYATGMTMEHTDGASTTSPIQ</sequence>
<feature type="compositionally biased region" description="Acidic residues" evidence="6">
    <location>
        <begin position="79"/>
        <end position="89"/>
    </location>
</feature>
<dbReference type="SUPFAM" id="SSF57701">
    <property type="entry name" value="Zn2/Cys6 DNA-binding domain"/>
    <property type="match status" value="1"/>
</dbReference>
<keyword evidence="2" id="KW-0805">Transcription regulation</keyword>
<name>H6CB70_EXODN</name>
<dbReference type="GO" id="GO:0008270">
    <property type="term" value="F:zinc ion binding"/>
    <property type="evidence" value="ECO:0007669"/>
    <property type="project" value="InterPro"/>
</dbReference>
<dbReference type="GO" id="GO:0001080">
    <property type="term" value="P:nitrogen catabolite activation of transcription from RNA polymerase II promoter"/>
    <property type="evidence" value="ECO:0007669"/>
    <property type="project" value="TreeGrafter"/>
</dbReference>
<dbReference type="HOGENOM" id="CLU_006632_2_0_1"/>
<dbReference type="PANTHER" id="PTHR31668">
    <property type="entry name" value="GLUCOSE TRANSPORT TRANSCRIPTION REGULATOR RGT1-RELATED-RELATED"/>
    <property type="match status" value="1"/>
</dbReference>
<dbReference type="GeneID" id="20313596"/>
<dbReference type="PANTHER" id="PTHR31668:SF23">
    <property type="entry name" value="ZN(II)2CYS6 TRANSCRIPTION FACTOR (EUROFUNG)"/>
    <property type="match status" value="1"/>
</dbReference>
<keyword evidence="1" id="KW-0479">Metal-binding</keyword>
<dbReference type="OrthoDB" id="3034343at2759"/>
<feature type="compositionally biased region" description="Polar residues" evidence="6">
    <location>
        <begin position="65"/>
        <end position="75"/>
    </location>
</feature>
<reference evidence="8" key="1">
    <citation type="submission" date="2011-07" db="EMBL/GenBank/DDBJ databases">
        <title>The Genome Sequence of Exophiala (Wangiella) dermatitidis NIH/UT8656.</title>
        <authorList>
            <consortium name="The Broad Institute Genome Sequencing Platform"/>
            <person name="Cuomo C."/>
            <person name="Wang Z."/>
            <person name="Hunicke-Smith S."/>
            <person name="Szanislo P.J."/>
            <person name="Earl A."/>
            <person name="Young S.K."/>
            <person name="Zeng Q."/>
            <person name="Gargeya S."/>
            <person name="Fitzgerald M."/>
            <person name="Haas B."/>
            <person name="Abouelleil A."/>
            <person name="Alvarado L."/>
            <person name="Arachchi H.M."/>
            <person name="Berlin A."/>
            <person name="Brown A."/>
            <person name="Chapman S.B."/>
            <person name="Chen Z."/>
            <person name="Dunbar C."/>
            <person name="Freedman E."/>
            <person name="Gearin G."/>
            <person name="Gellesch M."/>
            <person name="Goldberg J."/>
            <person name="Griggs A."/>
            <person name="Gujja S."/>
            <person name="Heiman D."/>
            <person name="Howarth C."/>
            <person name="Larson L."/>
            <person name="Lui A."/>
            <person name="MacDonald P.J.P."/>
            <person name="Montmayeur A."/>
            <person name="Murphy C."/>
            <person name="Neiman D."/>
            <person name="Pearson M."/>
            <person name="Priest M."/>
            <person name="Roberts A."/>
            <person name="Saif S."/>
            <person name="Shea T."/>
            <person name="Shenoy N."/>
            <person name="Sisk P."/>
            <person name="Stolte C."/>
            <person name="Sykes S."/>
            <person name="Wortman J."/>
            <person name="Nusbaum C."/>
            <person name="Birren B."/>
        </authorList>
    </citation>
    <scope>NUCLEOTIDE SEQUENCE</scope>
    <source>
        <strain evidence="8">NIH/UT8656</strain>
    </source>
</reference>
<dbReference type="EMBL" id="JH226137">
    <property type="protein sequence ID" value="EHY61017.1"/>
    <property type="molecule type" value="Genomic_DNA"/>
</dbReference>
<dbReference type="GO" id="GO:0000981">
    <property type="term" value="F:DNA-binding transcription factor activity, RNA polymerase II-specific"/>
    <property type="evidence" value="ECO:0007669"/>
    <property type="project" value="InterPro"/>
</dbReference>
<keyword evidence="3" id="KW-0238">DNA-binding</keyword>
<evidence type="ECO:0000256" key="3">
    <source>
        <dbReference type="ARBA" id="ARBA00023125"/>
    </source>
</evidence>
<dbReference type="STRING" id="858893.H6CB70"/>
<keyword evidence="9" id="KW-1185">Reference proteome</keyword>
<dbReference type="OMA" id="VSHGNPP"/>
<evidence type="ECO:0000256" key="1">
    <source>
        <dbReference type="ARBA" id="ARBA00022723"/>
    </source>
</evidence>
<dbReference type="InterPro" id="IPR036864">
    <property type="entry name" value="Zn2-C6_fun-type_DNA-bd_sf"/>
</dbReference>
<dbReference type="CDD" id="cd12148">
    <property type="entry name" value="fungal_TF_MHR"/>
    <property type="match status" value="1"/>
</dbReference>
<evidence type="ECO:0000256" key="2">
    <source>
        <dbReference type="ARBA" id="ARBA00023015"/>
    </source>
</evidence>
<dbReference type="InterPro" id="IPR050797">
    <property type="entry name" value="Carb_Metab_Trans_Reg"/>
</dbReference>
<dbReference type="GO" id="GO:0005634">
    <property type="term" value="C:nucleus"/>
    <property type="evidence" value="ECO:0007669"/>
    <property type="project" value="TreeGrafter"/>
</dbReference>
<evidence type="ECO:0000256" key="5">
    <source>
        <dbReference type="ARBA" id="ARBA00023242"/>
    </source>
</evidence>
<keyword evidence="5" id="KW-0539">Nucleus</keyword>
<dbReference type="RefSeq" id="XP_009161478.1">
    <property type="nucleotide sequence ID" value="XM_009163230.1"/>
</dbReference>
<protein>
    <recommendedName>
        <fullName evidence="7">Zn(2)-C6 fungal-type domain-containing protein</fullName>
    </recommendedName>
</protein>
<dbReference type="InterPro" id="IPR007219">
    <property type="entry name" value="XnlR_reg_dom"/>
</dbReference>
<feature type="domain" description="Zn(2)-C6 fungal-type" evidence="7">
    <location>
        <begin position="35"/>
        <end position="64"/>
    </location>
</feature>
<dbReference type="AlphaFoldDB" id="H6CB70"/>
<dbReference type="VEuPathDB" id="FungiDB:HMPREF1120_08957"/>
<feature type="region of interest" description="Disordered" evidence="6">
    <location>
        <begin position="135"/>
        <end position="154"/>
    </location>
</feature>
<feature type="compositionally biased region" description="Polar residues" evidence="6">
    <location>
        <begin position="107"/>
        <end position="127"/>
    </location>
</feature>
<evidence type="ECO:0000313" key="9">
    <source>
        <dbReference type="Proteomes" id="UP000007304"/>
    </source>
</evidence>
<evidence type="ECO:0000256" key="4">
    <source>
        <dbReference type="ARBA" id="ARBA00023163"/>
    </source>
</evidence>
<dbReference type="Pfam" id="PF00172">
    <property type="entry name" value="Zn_clus"/>
    <property type="match status" value="1"/>
</dbReference>
<dbReference type="Gene3D" id="4.10.240.10">
    <property type="entry name" value="Zn(2)-C6 fungal-type DNA-binding domain"/>
    <property type="match status" value="1"/>
</dbReference>
<feature type="compositionally biased region" description="Polar residues" evidence="6">
    <location>
        <begin position="143"/>
        <end position="152"/>
    </location>
</feature>
<dbReference type="SMART" id="SM00906">
    <property type="entry name" value="Fungal_trans"/>
    <property type="match status" value="1"/>
</dbReference>
<dbReference type="GO" id="GO:0006351">
    <property type="term" value="P:DNA-templated transcription"/>
    <property type="evidence" value="ECO:0007669"/>
    <property type="project" value="InterPro"/>
</dbReference>
<dbReference type="CDD" id="cd00067">
    <property type="entry name" value="GAL4"/>
    <property type="match status" value="1"/>
</dbReference>
<proteinExistence type="predicted"/>
<dbReference type="PROSITE" id="PS50048">
    <property type="entry name" value="ZN2_CY6_FUNGAL_2"/>
    <property type="match status" value="1"/>
</dbReference>
<evidence type="ECO:0000313" key="8">
    <source>
        <dbReference type="EMBL" id="EHY61017.1"/>
    </source>
</evidence>
<organism evidence="8 9">
    <name type="scientific">Exophiala dermatitidis (strain ATCC 34100 / CBS 525.76 / NIH/UT8656)</name>
    <name type="common">Black yeast</name>
    <name type="synonym">Wangiella dermatitidis</name>
    <dbReference type="NCBI Taxonomy" id="858893"/>
    <lineage>
        <taxon>Eukaryota</taxon>
        <taxon>Fungi</taxon>
        <taxon>Dikarya</taxon>
        <taxon>Ascomycota</taxon>
        <taxon>Pezizomycotina</taxon>
        <taxon>Eurotiomycetes</taxon>
        <taxon>Chaetothyriomycetidae</taxon>
        <taxon>Chaetothyriales</taxon>
        <taxon>Herpotrichiellaceae</taxon>
        <taxon>Exophiala</taxon>
    </lineage>
</organism>
<feature type="region of interest" description="Disordered" evidence="6">
    <location>
        <begin position="65"/>
        <end position="127"/>
    </location>
</feature>
<dbReference type="Pfam" id="PF04082">
    <property type="entry name" value="Fungal_trans"/>
    <property type="match status" value="1"/>
</dbReference>
<keyword evidence="4" id="KW-0804">Transcription</keyword>
<dbReference type="eggNOG" id="ENOG502SJB7">
    <property type="taxonomic scope" value="Eukaryota"/>
</dbReference>
<dbReference type="InterPro" id="IPR001138">
    <property type="entry name" value="Zn2Cys6_DnaBD"/>
</dbReference>
<evidence type="ECO:0000259" key="7">
    <source>
        <dbReference type="PROSITE" id="PS50048"/>
    </source>
</evidence>
<accession>H6CB70</accession>
<evidence type="ECO:0000256" key="6">
    <source>
        <dbReference type="SAM" id="MobiDB-lite"/>
    </source>
</evidence>
<dbReference type="Proteomes" id="UP000007304">
    <property type="component" value="Unassembled WGS sequence"/>
</dbReference>